<accession>A0A0D0KRG5</accession>
<evidence type="ECO:0000313" key="3">
    <source>
        <dbReference type="Proteomes" id="UP000035017"/>
    </source>
</evidence>
<dbReference type="AlphaFoldDB" id="A0A0D0KRG5"/>
<feature type="compositionally biased region" description="Basic and acidic residues" evidence="1">
    <location>
        <begin position="258"/>
        <end position="269"/>
    </location>
</feature>
<reference evidence="2 3" key="1">
    <citation type="submission" date="2014-12" db="EMBL/GenBank/DDBJ databases">
        <title>16Stimator: statistical estimation of ribosomal gene copy numbers from draft genome assemblies.</title>
        <authorList>
            <person name="Perisin M.A."/>
            <person name="Vetter M."/>
            <person name="Gilbert J.A."/>
            <person name="Bergelson J."/>
        </authorList>
    </citation>
    <scope>NUCLEOTIDE SEQUENCE [LARGE SCALE GENOMIC DNA]</scope>
    <source>
        <strain evidence="2 3">MEJ076</strain>
    </source>
</reference>
<gene>
    <name evidence="2" type="ORF">RU07_18840</name>
</gene>
<comment type="caution">
    <text evidence="2">The sequence shown here is derived from an EMBL/GenBank/DDBJ whole genome shotgun (WGS) entry which is preliminary data.</text>
</comment>
<feature type="region of interest" description="Disordered" evidence="1">
    <location>
        <begin position="343"/>
        <end position="419"/>
    </location>
</feature>
<evidence type="ECO:0000313" key="2">
    <source>
        <dbReference type="EMBL" id="KIP99525.1"/>
    </source>
</evidence>
<dbReference type="EMBL" id="JXQV01000027">
    <property type="protein sequence ID" value="KIP99525.1"/>
    <property type="molecule type" value="Genomic_DNA"/>
</dbReference>
<feature type="region of interest" description="Disordered" evidence="1">
    <location>
        <begin position="229"/>
        <end position="284"/>
    </location>
</feature>
<feature type="compositionally biased region" description="Basic and acidic residues" evidence="1">
    <location>
        <begin position="343"/>
        <end position="383"/>
    </location>
</feature>
<evidence type="ECO:0000256" key="1">
    <source>
        <dbReference type="SAM" id="MobiDB-lite"/>
    </source>
</evidence>
<proteinExistence type="predicted"/>
<feature type="compositionally biased region" description="Pro residues" evidence="1">
    <location>
        <begin position="401"/>
        <end position="413"/>
    </location>
</feature>
<protein>
    <submittedName>
        <fullName evidence="2">Uncharacterized protein</fullName>
    </submittedName>
</protein>
<name>A0A0D0KRG5_AGRTU</name>
<feature type="compositionally biased region" description="Polar residues" evidence="1">
    <location>
        <begin position="166"/>
        <end position="176"/>
    </location>
</feature>
<sequence length="637" mass="70100">MTGQKIILGHHKALNYIDKSGRRYVIEGAPEHKAEQSLGKALRLLNEEVLSNGKKNNDSEFGRLLMRGAEIAPGFVGNPGTDPYAGLPEETLIKGDDLRGLFDRMRSAMAENLNKNYEYRPLSQNSNSIVDKVIKDVGLPPAKEVDDRGNYNRSPGSHTELLSPGANPSDQNPSQWTSLKETGRRIADALGYAFNEVLGVKPAGGAELNEIIAADDNSVTVRQQDGTRKQFGFDPKTGVPNHLVNKDSQGRATSDIRINADKSRSEKTLDPASGGVKQEKRFDPNGRLTFDSVAEAAKKAAAEKAAAEKAKRDHLAGIEALRQAELQRQKAIEDRARRERELREVQERQKAMREKAQREMEEQRRQREAEQAKRAAEQERLRQEAANIRIPGSGNTTRPAPGVPTPRPRPVVSPPRGGGRGPFIGFPVVLDLNGDGRLDIIQLDEDAPAFGKSEFDGTAKESVGPTFDWDGDSVREQTAWVAPQDGLLTIELPSDGSSGPDGKIDQREEIAFALWKTEEERQAELKELGIDDTGRPVTDIEGLRFAFDINRDNVLDQNDARWDEFRIWQDINQNAISDEGELLTMEQAGIKLINLLPTEHGSKTFADGSTILGTTVAQLKDGTAMLVGDVALSYKVL</sequence>
<dbReference type="Proteomes" id="UP000035017">
    <property type="component" value="Unassembled WGS sequence"/>
</dbReference>
<organism evidence="2 3">
    <name type="scientific">Agrobacterium tumefaciens</name>
    <dbReference type="NCBI Taxonomy" id="358"/>
    <lineage>
        <taxon>Bacteria</taxon>
        <taxon>Pseudomonadati</taxon>
        <taxon>Pseudomonadota</taxon>
        <taxon>Alphaproteobacteria</taxon>
        <taxon>Hyphomicrobiales</taxon>
        <taxon>Rhizobiaceae</taxon>
        <taxon>Rhizobium/Agrobacterium group</taxon>
        <taxon>Agrobacterium</taxon>
        <taxon>Agrobacterium tumefaciens complex</taxon>
    </lineage>
</organism>
<feature type="region of interest" description="Disordered" evidence="1">
    <location>
        <begin position="140"/>
        <end position="176"/>
    </location>
</feature>